<keyword evidence="9 15" id="KW-0547">Nucleotide-binding</keyword>
<evidence type="ECO:0000256" key="13">
    <source>
        <dbReference type="ARBA" id="ARBA00033470"/>
    </source>
</evidence>
<dbReference type="InterPro" id="IPR008279">
    <property type="entry name" value="PEP-util_enz_mobile_dom"/>
</dbReference>
<evidence type="ECO:0000256" key="3">
    <source>
        <dbReference type="ARBA" id="ARBA00004742"/>
    </source>
</evidence>
<feature type="domain" description="PEP-utilising enzyme mobile" evidence="16">
    <location>
        <begin position="366"/>
        <end position="437"/>
    </location>
</feature>
<accession>A0A2H0WZW5</accession>
<feature type="domain" description="PEP-utilising enzyme C-terminal" evidence="18">
    <location>
        <begin position="467"/>
        <end position="752"/>
    </location>
</feature>
<dbReference type="Pfam" id="PF01326">
    <property type="entry name" value="PPDK_N"/>
    <property type="match status" value="1"/>
</dbReference>
<comment type="function">
    <text evidence="2 15">Catalyzes the phosphorylation of pyruvate to phosphoenolpyruvate.</text>
</comment>
<evidence type="ECO:0000256" key="10">
    <source>
        <dbReference type="ARBA" id="ARBA00022777"/>
    </source>
</evidence>
<dbReference type="PANTHER" id="PTHR43030:SF1">
    <property type="entry name" value="PHOSPHOENOLPYRUVATE SYNTHASE"/>
    <property type="match status" value="1"/>
</dbReference>
<dbReference type="FunFam" id="3.30.1490.20:FF:000010">
    <property type="entry name" value="Phosphoenolpyruvate synthase"/>
    <property type="match status" value="1"/>
</dbReference>
<dbReference type="InterPro" id="IPR000121">
    <property type="entry name" value="PEP_util_C"/>
</dbReference>
<evidence type="ECO:0000313" key="19">
    <source>
        <dbReference type="EMBL" id="PIS18200.1"/>
    </source>
</evidence>
<keyword evidence="8 15" id="KW-0479">Metal-binding</keyword>
<dbReference type="SUPFAM" id="SSF56059">
    <property type="entry name" value="Glutathione synthetase ATP-binding domain-like"/>
    <property type="match status" value="1"/>
</dbReference>
<dbReference type="UniPathway" id="UPA00138"/>
<comment type="caution">
    <text evidence="19">The sequence shown here is derived from an EMBL/GenBank/DDBJ whole genome shotgun (WGS) entry which is preliminary data.</text>
</comment>
<evidence type="ECO:0000259" key="18">
    <source>
        <dbReference type="Pfam" id="PF02896"/>
    </source>
</evidence>
<dbReference type="Gene3D" id="3.20.20.60">
    <property type="entry name" value="Phosphoenolpyruvate-binding domains"/>
    <property type="match status" value="1"/>
</dbReference>
<dbReference type="GO" id="GO:0046872">
    <property type="term" value="F:metal ion binding"/>
    <property type="evidence" value="ECO:0007669"/>
    <property type="project" value="UniProtKB-KW"/>
</dbReference>
<evidence type="ECO:0000256" key="12">
    <source>
        <dbReference type="ARBA" id="ARBA00022842"/>
    </source>
</evidence>
<evidence type="ECO:0000256" key="5">
    <source>
        <dbReference type="ARBA" id="ARBA00011996"/>
    </source>
</evidence>
<evidence type="ECO:0000256" key="4">
    <source>
        <dbReference type="ARBA" id="ARBA00007837"/>
    </source>
</evidence>
<evidence type="ECO:0000256" key="11">
    <source>
        <dbReference type="ARBA" id="ARBA00022840"/>
    </source>
</evidence>
<dbReference type="InterPro" id="IPR036637">
    <property type="entry name" value="Phosphohistidine_dom_sf"/>
</dbReference>
<organism evidence="19 20">
    <name type="scientific">Candidatus Collierbacteria bacterium CG09_land_8_20_14_0_10_46_12</name>
    <dbReference type="NCBI Taxonomy" id="1974533"/>
    <lineage>
        <taxon>Bacteria</taxon>
        <taxon>Candidatus Collieribacteriota</taxon>
    </lineage>
</organism>
<dbReference type="InterPro" id="IPR040442">
    <property type="entry name" value="Pyrv_kinase-like_dom_sf"/>
</dbReference>
<evidence type="ECO:0000256" key="6">
    <source>
        <dbReference type="ARBA" id="ARBA00021623"/>
    </source>
</evidence>
<evidence type="ECO:0000259" key="16">
    <source>
        <dbReference type="Pfam" id="PF00391"/>
    </source>
</evidence>
<feature type="domain" description="Pyruvate phosphate dikinase AMP/ATP-binding" evidence="17">
    <location>
        <begin position="19"/>
        <end position="330"/>
    </location>
</feature>
<dbReference type="Gene3D" id="3.30.470.20">
    <property type="entry name" value="ATP-grasp fold, B domain"/>
    <property type="match status" value="1"/>
</dbReference>
<dbReference type="PIRSF" id="PIRSF000854">
    <property type="entry name" value="PEP_synthase"/>
    <property type="match status" value="1"/>
</dbReference>
<dbReference type="InterPro" id="IPR006319">
    <property type="entry name" value="PEP_synth"/>
</dbReference>
<evidence type="ECO:0000256" key="14">
    <source>
        <dbReference type="ARBA" id="ARBA00047700"/>
    </source>
</evidence>
<evidence type="ECO:0000313" key="20">
    <source>
        <dbReference type="Proteomes" id="UP000229574"/>
    </source>
</evidence>
<reference evidence="20" key="1">
    <citation type="submission" date="2017-09" db="EMBL/GenBank/DDBJ databases">
        <title>Depth-based differentiation of microbial function through sediment-hosted aquifers and enrichment of novel symbionts in the deep terrestrial subsurface.</title>
        <authorList>
            <person name="Probst A.J."/>
            <person name="Ladd B."/>
            <person name="Jarett J.K."/>
            <person name="Geller-Mcgrath D.E."/>
            <person name="Sieber C.M.K."/>
            <person name="Emerson J.B."/>
            <person name="Anantharaman K."/>
            <person name="Thomas B.C."/>
            <person name="Malmstrom R."/>
            <person name="Stieglmeier M."/>
            <person name="Klingl A."/>
            <person name="Woyke T."/>
            <person name="Ryan C.M."/>
            <person name="Banfield J.F."/>
        </authorList>
    </citation>
    <scope>NUCLEOTIDE SEQUENCE [LARGE SCALE GENOMIC DNA]</scope>
</reference>
<keyword evidence="19" id="KW-0670">Pyruvate</keyword>
<dbReference type="Pfam" id="PF00391">
    <property type="entry name" value="PEP-utilizers"/>
    <property type="match status" value="1"/>
</dbReference>
<dbReference type="PRINTS" id="PR01736">
    <property type="entry name" value="PHPHTRNFRASE"/>
</dbReference>
<comment type="pathway">
    <text evidence="3 15">Carbohydrate biosynthesis; gluconeogenesis.</text>
</comment>
<dbReference type="PROSITE" id="PS00370">
    <property type="entry name" value="PEP_ENZYMES_PHOS_SITE"/>
    <property type="match status" value="1"/>
</dbReference>
<name>A0A2H0WZW5_9BACT</name>
<dbReference type="Gene3D" id="3.50.30.10">
    <property type="entry name" value="Phosphohistidine domain"/>
    <property type="match status" value="1"/>
</dbReference>
<evidence type="ECO:0000256" key="15">
    <source>
        <dbReference type="PIRNR" id="PIRNR000854"/>
    </source>
</evidence>
<dbReference type="GO" id="GO:0006094">
    <property type="term" value="P:gluconeogenesis"/>
    <property type="evidence" value="ECO:0007669"/>
    <property type="project" value="UniProtKB-UniPathway"/>
</dbReference>
<dbReference type="InterPro" id="IPR013815">
    <property type="entry name" value="ATP_grasp_subdomain_1"/>
</dbReference>
<gene>
    <name evidence="19" type="ORF">COT54_00555</name>
</gene>
<dbReference type="NCBIfam" id="TIGR01418">
    <property type="entry name" value="PEP_synth"/>
    <property type="match status" value="1"/>
</dbReference>
<dbReference type="SUPFAM" id="SSF51621">
    <property type="entry name" value="Phosphoenolpyruvate/pyruvate domain"/>
    <property type="match status" value="1"/>
</dbReference>
<dbReference type="InterPro" id="IPR015813">
    <property type="entry name" value="Pyrv/PenolPyrv_kinase-like_dom"/>
</dbReference>
<dbReference type="EMBL" id="PEYY01000022">
    <property type="protein sequence ID" value="PIS18200.1"/>
    <property type="molecule type" value="Genomic_DNA"/>
</dbReference>
<dbReference type="EC" id="2.7.9.2" evidence="5 15"/>
<evidence type="ECO:0000256" key="9">
    <source>
        <dbReference type="ARBA" id="ARBA00022741"/>
    </source>
</evidence>
<dbReference type="SUPFAM" id="SSF52009">
    <property type="entry name" value="Phosphohistidine domain"/>
    <property type="match status" value="1"/>
</dbReference>
<keyword evidence="11 15" id="KW-0067">ATP-binding</keyword>
<proteinExistence type="inferred from homology"/>
<dbReference type="NCBIfam" id="NF005057">
    <property type="entry name" value="PRK06464.1"/>
    <property type="match status" value="1"/>
</dbReference>
<dbReference type="Pfam" id="PF02896">
    <property type="entry name" value="PEP-utilizers_C"/>
    <property type="match status" value="1"/>
</dbReference>
<sequence length="760" mass="83837">MSAPKYVLWFYEIDKDDIPTVGGKGANLGEMTKAGFPVPGGFVVTSSAYVHMIEVNNLEDKIKAMLKDLNVEDATALNRASHQVIELIEKSPFPKDIEEQVFKAYDKLGNNPWVAVRSSATAEDLPEASFAGQQETYLNVRGDASVIVHIRKAWASLFEPRAIYYRVQQGFDHFKVALAVPVQKMVQSDISGIMFSINPVTNDKTHIVIEAVWGLGENIVQGAVTPDHYEVDKSELKLIQHKTVHQDIEMVRSGEGNIQRKVPSSRQDKRKLTDAQAVEVATLGKKLQQHYFFPQDSEWAIENGKLYVVQTRPITTVNATTTKNEASKTEAKKITGKLILEGQPASPGVVTGIVNILKSAKEINKIKRGDILITDMTTPDFVPAMKRAVAIVTNKGGQTSHAAIVSRELGVPCIVGTKTATTTLKQGRVITVDGAAGKVYESELSASSVNFAPAESTYTAPTEFLKTATKVYVNLGEPELAVEIAKRHVDGVGLLRAEFMMAGIGIHPKKLIHDGKSQVFVDRLAEGIGKICTAFGDRPVVYRASDFKTNEYSHLKGGEQYEPSEPNPMLGYRGAYRYIHDPDVFDLELEAIKKVRNEMGLKNLSLMIPFVRNVKELKEVKKIVIASGLSRTQTFKLWMMVEIPVNVILLDEFIDVGIDGISVGTNDLTMLMLGTDRDNETVSADYDERNPAVLWALQHIIRTAHKRGITVSVCGQAPSSHPDVAEFLCHEGVTSVSVTPDVIDKTRQILYDTELKLIKK</sequence>
<dbReference type="Proteomes" id="UP000229574">
    <property type="component" value="Unassembled WGS sequence"/>
</dbReference>
<dbReference type="InterPro" id="IPR002192">
    <property type="entry name" value="PPDK_AMP/ATP-bd"/>
</dbReference>
<evidence type="ECO:0000256" key="2">
    <source>
        <dbReference type="ARBA" id="ARBA00002988"/>
    </source>
</evidence>
<keyword evidence="10 15" id="KW-0418">Kinase</keyword>
<evidence type="ECO:0000256" key="1">
    <source>
        <dbReference type="ARBA" id="ARBA00001946"/>
    </source>
</evidence>
<evidence type="ECO:0000259" key="17">
    <source>
        <dbReference type="Pfam" id="PF01326"/>
    </source>
</evidence>
<comment type="similarity">
    <text evidence="4 15">Belongs to the PEP-utilizing enzyme family.</text>
</comment>
<comment type="catalytic activity">
    <reaction evidence="14 15">
        <text>pyruvate + ATP + H2O = phosphoenolpyruvate + AMP + phosphate + 2 H(+)</text>
        <dbReference type="Rhea" id="RHEA:11364"/>
        <dbReference type="ChEBI" id="CHEBI:15361"/>
        <dbReference type="ChEBI" id="CHEBI:15377"/>
        <dbReference type="ChEBI" id="CHEBI:15378"/>
        <dbReference type="ChEBI" id="CHEBI:30616"/>
        <dbReference type="ChEBI" id="CHEBI:43474"/>
        <dbReference type="ChEBI" id="CHEBI:58702"/>
        <dbReference type="ChEBI" id="CHEBI:456215"/>
        <dbReference type="EC" id="2.7.9.2"/>
    </reaction>
</comment>
<evidence type="ECO:0000256" key="7">
    <source>
        <dbReference type="ARBA" id="ARBA00022679"/>
    </source>
</evidence>
<dbReference type="GO" id="GO:0005524">
    <property type="term" value="F:ATP binding"/>
    <property type="evidence" value="ECO:0007669"/>
    <property type="project" value="UniProtKB-KW"/>
</dbReference>
<dbReference type="GO" id="GO:0008986">
    <property type="term" value="F:pyruvate, water dikinase activity"/>
    <property type="evidence" value="ECO:0007669"/>
    <property type="project" value="UniProtKB-EC"/>
</dbReference>
<dbReference type="Gene3D" id="3.30.1490.20">
    <property type="entry name" value="ATP-grasp fold, A domain"/>
    <property type="match status" value="1"/>
</dbReference>
<keyword evidence="7 15" id="KW-0808">Transferase</keyword>
<protein>
    <recommendedName>
        <fullName evidence="6 15">Phosphoenolpyruvate synthase</fullName>
        <shortName evidence="15">PEP synthase</shortName>
        <ecNumber evidence="5 15">2.7.9.2</ecNumber>
    </recommendedName>
    <alternativeName>
        <fullName evidence="13 15">Pyruvate, water dikinase</fullName>
    </alternativeName>
</protein>
<evidence type="ECO:0000256" key="8">
    <source>
        <dbReference type="ARBA" id="ARBA00022723"/>
    </source>
</evidence>
<dbReference type="PANTHER" id="PTHR43030">
    <property type="entry name" value="PHOSPHOENOLPYRUVATE SYNTHASE"/>
    <property type="match status" value="1"/>
</dbReference>
<dbReference type="InterPro" id="IPR018274">
    <property type="entry name" value="PEP_util_AS"/>
</dbReference>
<keyword evidence="12 15" id="KW-0460">Magnesium</keyword>
<comment type="cofactor">
    <cofactor evidence="1 15">
        <name>Mg(2+)</name>
        <dbReference type="ChEBI" id="CHEBI:18420"/>
    </cofactor>
</comment>
<dbReference type="AlphaFoldDB" id="A0A2H0WZW5"/>